<dbReference type="eggNOG" id="COG0840">
    <property type="taxonomic scope" value="Bacteria"/>
</dbReference>
<keyword evidence="5" id="KW-0812">Transmembrane</keyword>
<dbReference type="OrthoDB" id="1115140at2"/>
<evidence type="ECO:0000256" key="2">
    <source>
        <dbReference type="PROSITE-ProRule" id="PRU00284"/>
    </source>
</evidence>
<dbReference type="PANTHER" id="PTHR32089">
    <property type="entry name" value="METHYL-ACCEPTING CHEMOTAXIS PROTEIN MCPB"/>
    <property type="match status" value="1"/>
</dbReference>
<dbReference type="EMBL" id="CP001854">
    <property type="protein sequence ID" value="ADB51804.1"/>
    <property type="molecule type" value="Genomic_DNA"/>
</dbReference>
<dbReference type="SUPFAM" id="SSF58104">
    <property type="entry name" value="Methyl-accepting chemotaxis protein (MCP) signaling domain"/>
    <property type="match status" value="1"/>
</dbReference>
<dbReference type="AlphaFoldDB" id="D3EZ39"/>
<evidence type="ECO:0000313" key="7">
    <source>
        <dbReference type="EMBL" id="ADB51804.1"/>
    </source>
</evidence>
<evidence type="ECO:0000313" key="8">
    <source>
        <dbReference type="Proteomes" id="UP000008229"/>
    </source>
</evidence>
<dbReference type="PROSITE" id="PS50111">
    <property type="entry name" value="CHEMOTAXIS_TRANSDUC_2"/>
    <property type="match status" value="1"/>
</dbReference>
<dbReference type="GO" id="GO:0007165">
    <property type="term" value="P:signal transduction"/>
    <property type="evidence" value="ECO:0007669"/>
    <property type="project" value="UniProtKB-KW"/>
</dbReference>
<gene>
    <name evidence="7" type="ordered locus">Cwoe_3386</name>
</gene>
<evidence type="ECO:0000259" key="6">
    <source>
        <dbReference type="PROSITE" id="PS50111"/>
    </source>
</evidence>
<dbReference type="PANTHER" id="PTHR32089:SF112">
    <property type="entry name" value="LYSOZYME-LIKE PROTEIN-RELATED"/>
    <property type="match status" value="1"/>
</dbReference>
<organism evidence="7 8">
    <name type="scientific">Conexibacter woesei (strain DSM 14684 / CCUG 47730 / CIP 108061 / JCM 11494 / NBRC 100937 / ID131577)</name>
    <dbReference type="NCBI Taxonomy" id="469383"/>
    <lineage>
        <taxon>Bacteria</taxon>
        <taxon>Bacillati</taxon>
        <taxon>Actinomycetota</taxon>
        <taxon>Thermoleophilia</taxon>
        <taxon>Solirubrobacterales</taxon>
        <taxon>Conexibacteraceae</taxon>
        <taxon>Conexibacter</taxon>
    </lineage>
</organism>
<evidence type="ECO:0000256" key="5">
    <source>
        <dbReference type="SAM" id="Phobius"/>
    </source>
</evidence>
<evidence type="ECO:0000256" key="3">
    <source>
        <dbReference type="SAM" id="Coils"/>
    </source>
</evidence>
<keyword evidence="1 2" id="KW-0807">Transducer</keyword>
<keyword evidence="5" id="KW-0472">Membrane</keyword>
<dbReference type="Gene3D" id="1.10.287.950">
    <property type="entry name" value="Methyl-accepting chemotaxis protein"/>
    <property type="match status" value="1"/>
</dbReference>
<dbReference type="KEGG" id="cwo:Cwoe_3386"/>
<keyword evidence="3" id="KW-0175">Coiled coil</keyword>
<evidence type="ECO:0000256" key="4">
    <source>
        <dbReference type="SAM" id="MobiDB-lite"/>
    </source>
</evidence>
<dbReference type="SMART" id="SM00283">
    <property type="entry name" value="MA"/>
    <property type="match status" value="1"/>
</dbReference>
<feature type="region of interest" description="Disordered" evidence="4">
    <location>
        <begin position="593"/>
        <end position="612"/>
    </location>
</feature>
<feature type="coiled-coil region" evidence="3">
    <location>
        <begin position="283"/>
        <end position="324"/>
    </location>
</feature>
<dbReference type="STRING" id="469383.Cwoe_3386"/>
<reference evidence="7 8" key="1">
    <citation type="journal article" date="2010" name="Stand. Genomic Sci.">
        <title>Complete genome sequence of Conexibacter woesei type strain (ID131577).</title>
        <authorList>
            <person name="Pukall R."/>
            <person name="Lapidus A."/>
            <person name="Glavina Del Rio T."/>
            <person name="Copeland A."/>
            <person name="Tice H."/>
            <person name="Cheng J.-F."/>
            <person name="Lucas S."/>
            <person name="Chen F."/>
            <person name="Nolan M."/>
            <person name="Bruce D."/>
            <person name="Goodwin L."/>
            <person name="Pitluck S."/>
            <person name="Mavromatis K."/>
            <person name="Ivanova N."/>
            <person name="Ovchinnikova G."/>
            <person name="Pati A."/>
            <person name="Chen A."/>
            <person name="Palaniappan K."/>
            <person name="Land M."/>
            <person name="Hauser L."/>
            <person name="Chang Y.-J."/>
            <person name="Jeffries C.D."/>
            <person name="Chain P."/>
            <person name="Meincke L."/>
            <person name="Sims D."/>
            <person name="Brettin T."/>
            <person name="Detter J.C."/>
            <person name="Rohde M."/>
            <person name="Goeker M."/>
            <person name="Bristow J."/>
            <person name="Eisen J.A."/>
            <person name="Markowitz V."/>
            <person name="Kyrpides N.C."/>
            <person name="Klenk H.-P."/>
            <person name="Hugenholtz P."/>
        </authorList>
    </citation>
    <scope>NUCLEOTIDE SEQUENCE [LARGE SCALE GENOMIC DNA]</scope>
    <source>
        <strain evidence="8">DSM 14684 / CIP 108061 / JCM 11494 / NBRC 100937 / ID131577</strain>
    </source>
</reference>
<keyword evidence="5" id="KW-1133">Transmembrane helix</keyword>
<feature type="transmembrane region" description="Helical" evidence="5">
    <location>
        <begin position="212"/>
        <end position="234"/>
    </location>
</feature>
<proteinExistence type="predicted"/>
<name>D3EZ39_CONWI</name>
<evidence type="ECO:0000256" key="1">
    <source>
        <dbReference type="ARBA" id="ARBA00023224"/>
    </source>
</evidence>
<dbReference type="HOGENOM" id="CLU_428091_0_0_11"/>
<dbReference type="InterPro" id="IPR004089">
    <property type="entry name" value="MCPsignal_dom"/>
</dbReference>
<protein>
    <submittedName>
        <fullName evidence="7">Methyl-accepting chemotaxis sensory transducer</fullName>
    </submittedName>
</protein>
<sequence precursor="true">MKFKQLTVTLIAGATFLVLALLLVLGVVLTRGASSDVRDANEARAVQEQLADDLAGASALLTDEVRAFAVSTDRRHLDAYWREVEQTRTRERAITRMRALGVPASELELLERAASLSNGLVETETRAMRLTLDGLGVAPGEMPAPVAAFTLAPADVQLDRAARLERARELLFDAEYFATKERIGAPIDEFQQQMDARLQDAIDDAQTAQSRALWLMNVLAVLFPVGLGLTLWFFHTRVGVPIARYGDALRERDPDDEGFALTPAGTVELHELAGAFNAQFAENQEALRRNREAIAENEEQLERNELQRQENEAQLERNAALMQELRTVVGEVTEGASTVSAASQQVAQTSDEAGRAVGEIAGAVGEIAVGAERQVRQVEAVKQLVAEAAESARVGAAQAHETASATGRAREAARDGVEAAAEATAAMEDVSEVSGSVGSAIGALAGKSKEIGSIVATITGIAEQTNLLALNAAIEAARAGEQGRGFAVVAEEVRKLAEESQRAASSIAVLVEQIQGETSNVVGVVERGAQLTQDSVATVSRTHEAFARIEQAVEDMSTRVAQIAAEVAQVSAKTERTQEEIAGVAAVAEQSSASAQQISASTEETSASTEEISASAQELARVAVGLEALVRRIDVGAAA</sequence>
<dbReference type="Pfam" id="PF00015">
    <property type="entry name" value="MCPsignal"/>
    <property type="match status" value="1"/>
</dbReference>
<reference evidence="8" key="2">
    <citation type="submission" date="2010-01" db="EMBL/GenBank/DDBJ databases">
        <title>The complete genome of Conexibacter woesei DSM 14684.</title>
        <authorList>
            <consortium name="US DOE Joint Genome Institute (JGI-PGF)"/>
            <person name="Lucas S."/>
            <person name="Copeland A."/>
            <person name="Lapidus A."/>
            <person name="Glavina del Rio T."/>
            <person name="Dalin E."/>
            <person name="Tice H."/>
            <person name="Bruce D."/>
            <person name="Goodwin L."/>
            <person name="Pitluck S."/>
            <person name="Kyrpides N."/>
            <person name="Mavromatis K."/>
            <person name="Ivanova N."/>
            <person name="Mikhailova N."/>
            <person name="Chertkov O."/>
            <person name="Brettin T."/>
            <person name="Detter J.C."/>
            <person name="Han C."/>
            <person name="Larimer F."/>
            <person name="Land M."/>
            <person name="Hauser L."/>
            <person name="Markowitz V."/>
            <person name="Cheng J.-F."/>
            <person name="Hugenholtz P."/>
            <person name="Woyke T."/>
            <person name="Wu D."/>
            <person name="Pukall R."/>
            <person name="Steenblock K."/>
            <person name="Schneider S."/>
            <person name="Klenk H.-P."/>
            <person name="Eisen J.A."/>
        </authorList>
    </citation>
    <scope>NUCLEOTIDE SEQUENCE [LARGE SCALE GENOMIC DNA]</scope>
    <source>
        <strain evidence="8">DSM 14684 / CIP 108061 / JCM 11494 / NBRC 100937 / ID131577</strain>
    </source>
</reference>
<feature type="domain" description="Methyl-accepting transducer" evidence="6">
    <location>
        <begin position="349"/>
        <end position="620"/>
    </location>
</feature>
<dbReference type="GO" id="GO:0016020">
    <property type="term" value="C:membrane"/>
    <property type="evidence" value="ECO:0007669"/>
    <property type="project" value="InterPro"/>
</dbReference>
<accession>D3EZ39</accession>
<dbReference type="Proteomes" id="UP000008229">
    <property type="component" value="Chromosome"/>
</dbReference>
<keyword evidence="8" id="KW-1185">Reference proteome</keyword>
<dbReference type="RefSeq" id="WP_012934855.1">
    <property type="nucleotide sequence ID" value="NC_013739.1"/>
</dbReference>